<evidence type="ECO:0000313" key="2">
    <source>
        <dbReference type="Proteomes" id="UP000006591"/>
    </source>
</evidence>
<evidence type="ECO:0000313" key="1">
    <source>
        <dbReference type="EnsemblPlants" id="ONIVA09G15230.2"/>
    </source>
</evidence>
<organism evidence="1">
    <name type="scientific">Oryza nivara</name>
    <name type="common">Indian wild rice</name>
    <name type="synonym">Oryza sativa f. spontanea</name>
    <dbReference type="NCBI Taxonomy" id="4536"/>
    <lineage>
        <taxon>Eukaryota</taxon>
        <taxon>Viridiplantae</taxon>
        <taxon>Streptophyta</taxon>
        <taxon>Embryophyta</taxon>
        <taxon>Tracheophyta</taxon>
        <taxon>Spermatophyta</taxon>
        <taxon>Magnoliopsida</taxon>
        <taxon>Liliopsida</taxon>
        <taxon>Poales</taxon>
        <taxon>Poaceae</taxon>
        <taxon>BOP clade</taxon>
        <taxon>Oryzoideae</taxon>
        <taxon>Oryzeae</taxon>
        <taxon>Oryzinae</taxon>
        <taxon>Oryza</taxon>
    </lineage>
</organism>
<dbReference type="HOGENOM" id="CLU_2282059_0_0_1"/>
<dbReference type="Proteomes" id="UP000006591">
    <property type="component" value="Chromosome 9"/>
</dbReference>
<dbReference type="AlphaFoldDB" id="A0A0E0ILI8"/>
<dbReference type="Gramene" id="ONIVA09G15230.2">
    <property type="protein sequence ID" value="ONIVA09G15230.2"/>
    <property type="gene ID" value="ONIVA09G15230"/>
</dbReference>
<accession>A0A0E0ILI8</accession>
<reference evidence="1" key="1">
    <citation type="submission" date="2015-04" db="UniProtKB">
        <authorList>
            <consortium name="EnsemblPlants"/>
        </authorList>
    </citation>
    <scope>IDENTIFICATION</scope>
    <source>
        <strain evidence="1">SL10</strain>
    </source>
</reference>
<sequence>MFSRWPSFPRVASRRLDATTSLAYILHLVESLERLNFDDACMHQLDDDASDLFSLQRPVFTRVPDDIGSPTLVAYQREDIRERRALQEKKVRATMAEQSYVDGLVE</sequence>
<keyword evidence="2" id="KW-1185">Reference proteome</keyword>
<dbReference type="EnsemblPlants" id="ONIVA09G15230.2">
    <property type="protein sequence ID" value="ONIVA09G15230.2"/>
    <property type="gene ID" value="ONIVA09G15230"/>
</dbReference>
<reference evidence="1" key="2">
    <citation type="submission" date="2018-04" db="EMBL/GenBank/DDBJ databases">
        <title>OnivRS2 (Oryza nivara Reference Sequence Version 2).</title>
        <authorList>
            <person name="Zhang J."/>
            <person name="Kudrna D."/>
            <person name="Lee S."/>
            <person name="Talag J."/>
            <person name="Rajasekar S."/>
            <person name="Welchert J."/>
            <person name="Hsing Y.-I."/>
            <person name="Wing R.A."/>
        </authorList>
    </citation>
    <scope>NUCLEOTIDE SEQUENCE [LARGE SCALE GENOMIC DNA]</scope>
    <source>
        <strain evidence="1">SL10</strain>
    </source>
</reference>
<name>A0A0E0ILI8_ORYNI</name>
<protein>
    <submittedName>
        <fullName evidence="1">Uncharacterized protein</fullName>
    </submittedName>
</protein>
<proteinExistence type="predicted"/>